<dbReference type="Pfam" id="PF13174">
    <property type="entry name" value="TPR_6"/>
    <property type="match status" value="1"/>
</dbReference>
<dbReference type="PROSITE" id="PS50005">
    <property type="entry name" value="TPR"/>
    <property type="match status" value="3"/>
</dbReference>
<evidence type="ECO:0000313" key="7">
    <source>
        <dbReference type="Proteomes" id="UP000464378"/>
    </source>
</evidence>
<keyword evidence="5" id="KW-0812">Transmembrane</keyword>
<dbReference type="RefSeq" id="WP_162657282.1">
    <property type="nucleotide sequence ID" value="NZ_LR593887.1"/>
</dbReference>
<keyword evidence="1" id="KW-0677">Repeat</keyword>
<reference evidence="6" key="1">
    <citation type="submission" date="2019-04" db="EMBL/GenBank/DDBJ databases">
        <authorList>
            <consortium name="Science for Life Laboratories"/>
        </authorList>
    </citation>
    <scope>NUCLEOTIDE SEQUENCE</scope>
    <source>
        <strain evidence="6">MBLW1</strain>
    </source>
</reference>
<keyword evidence="7" id="KW-1185">Reference proteome</keyword>
<gene>
    <name evidence="6" type="ORF">GMBLW1_18930</name>
</gene>
<dbReference type="PANTHER" id="PTHR45586">
    <property type="entry name" value="TPR REPEAT-CONTAINING PROTEIN PA4667"/>
    <property type="match status" value="1"/>
</dbReference>
<keyword evidence="5" id="KW-1133">Transmembrane helix</keyword>
<keyword evidence="4" id="KW-0175">Coiled coil</keyword>
<dbReference type="InterPro" id="IPR019734">
    <property type="entry name" value="TPR_rpt"/>
</dbReference>
<feature type="transmembrane region" description="Helical" evidence="5">
    <location>
        <begin position="15"/>
        <end position="33"/>
    </location>
</feature>
<sequence length="427" mass="47876">MAAVREFLREVPTRLWVLFGILILLGSYAGWVWSQELHWNRLQQQVEASLIQHDWDAARDGIQQLLAVRPDRPEVLVAACRLARRTGQITQAAQHLRHASQLRLDTDSLATERLLFAAESGSFLVTEPLLRERLEADDPDRIWILQTLVDGYVQNSVPLAAFERINEYLELRPDDAIAWYGRGAICEQLFNFVDAAASYRKVLERTPDNHAARERLAESLLIAGSPNEAAQEFRACLQVAPTPTATIGLAKAEAKLGHIPEAVQLLDARLQEVPNDAVALSERGSIAFQLGELESAADFLKRSLAVRPHDRPTLYSYFQTLTSLKRVAEAADAEKQLAQLDADMTRLKAINAALSSQPNQPDLQHEAAEIFLRRGETDEAIRRLERVLREAPTHLPTHQTLADYFTKTNNPQRAGIHRQALQALGPR</sequence>
<dbReference type="InterPro" id="IPR011990">
    <property type="entry name" value="TPR-like_helical_dom_sf"/>
</dbReference>
<keyword evidence="5" id="KW-0472">Membrane</keyword>
<feature type="repeat" description="TPR" evidence="3">
    <location>
        <begin position="277"/>
        <end position="310"/>
    </location>
</feature>
<dbReference type="Gene3D" id="1.25.40.10">
    <property type="entry name" value="Tetratricopeptide repeat domain"/>
    <property type="match status" value="2"/>
</dbReference>
<evidence type="ECO:0000256" key="2">
    <source>
        <dbReference type="ARBA" id="ARBA00022803"/>
    </source>
</evidence>
<organism evidence="6">
    <name type="scientific">Tuwongella immobilis</name>
    <dbReference type="NCBI Taxonomy" id="692036"/>
    <lineage>
        <taxon>Bacteria</taxon>
        <taxon>Pseudomonadati</taxon>
        <taxon>Planctomycetota</taxon>
        <taxon>Planctomycetia</taxon>
        <taxon>Gemmatales</taxon>
        <taxon>Gemmataceae</taxon>
        <taxon>Tuwongella</taxon>
    </lineage>
</organism>
<dbReference type="InParanoid" id="A0A6C2YL20"/>
<keyword evidence="2 3" id="KW-0802">TPR repeat</keyword>
<dbReference type="InterPro" id="IPR051012">
    <property type="entry name" value="CellSynth/LPSAsmb/PSIAsmb"/>
</dbReference>
<dbReference type="Proteomes" id="UP000464378">
    <property type="component" value="Chromosome"/>
</dbReference>
<dbReference type="KEGG" id="tim:GMBLW1_18930"/>
<evidence type="ECO:0000256" key="4">
    <source>
        <dbReference type="SAM" id="Coils"/>
    </source>
</evidence>
<dbReference type="SMART" id="SM00028">
    <property type="entry name" value="TPR"/>
    <property type="match status" value="4"/>
</dbReference>
<name>A0A6C2YL20_9BACT</name>
<protein>
    <submittedName>
        <fullName evidence="6">Uncharacterized protein</fullName>
    </submittedName>
</protein>
<dbReference type="AlphaFoldDB" id="A0A6C2YL20"/>
<proteinExistence type="predicted"/>
<dbReference type="SUPFAM" id="SSF48452">
    <property type="entry name" value="TPR-like"/>
    <property type="match status" value="1"/>
</dbReference>
<dbReference type="EMBL" id="LR586016">
    <property type="protein sequence ID" value="VIP02067.1"/>
    <property type="molecule type" value="Genomic_DNA"/>
</dbReference>
<feature type="coiled-coil region" evidence="4">
    <location>
        <begin position="330"/>
        <end position="357"/>
    </location>
</feature>
<accession>A0A6C2YL20</accession>
<feature type="repeat" description="TPR" evidence="3">
    <location>
        <begin position="361"/>
        <end position="394"/>
    </location>
</feature>
<evidence type="ECO:0000256" key="3">
    <source>
        <dbReference type="PROSITE-ProRule" id="PRU00339"/>
    </source>
</evidence>
<dbReference type="Pfam" id="PF13432">
    <property type="entry name" value="TPR_16"/>
    <property type="match status" value="2"/>
</dbReference>
<dbReference type="PANTHER" id="PTHR45586:SF1">
    <property type="entry name" value="LIPOPOLYSACCHARIDE ASSEMBLY PROTEIN B"/>
    <property type="match status" value="1"/>
</dbReference>
<feature type="repeat" description="TPR" evidence="3">
    <location>
        <begin position="176"/>
        <end position="209"/>
    </location>
</feature>
<evidence type="ECO:0000313" key="6">
    <source>
        <dbReference type="EMBL" id="VIP02067.1"/>
    </source>
</evidence>
<evidence type="ECO:0000256" key="5">
    <source>
        <dbReference type="SAM" id="Phobius"/>
    </source>
</evidence>
<evidence type="ECO:0000256" key="1">
    <source>
        <dbReference type="ARBA" id="ARBA00022737"/>
    </source>
</evidence>
<dbReference type="EMBL" id="LR593887">
    <property type="protein sequence ID" value="VTS00288.1"/>
    <property type="molecule type" value="Genomic_DNA"/>
</dbReference>